<dbReference type="SMART" id="SM00166">
    <property type="entry name" value="UBX"/>
    <property type="match status" value="1"/>
</dbReference>
<dbReference type="EMBL" id="JACSDY010000021">
    <property type="protein sequence ID" value="KAF7394211.1"/>
    <property type="molecule type" value="Genomic_DNA"/>
</dbReference>
<dbReference type="SMART" id="SM00553">
    <property type="entry name" value="SEP"/>
    <property type="match status" value="1"/>
</dbReference>
<dbReference type="AlphaFoldDB" id="A0A834JV69"/>
<dbReference type="GO" id="GO:0043130">
    <property type="term" value="F:ubiquitin binding"/>
    <property type="evidence" value="ECO:0007669"/>
    <property type="project" value="TreeGrafter"/>
</dbReference>
<feature type="region of interest" description="Disordered" evidence="1">
    <location>
        <begin position="150"/>
        <end position="172"/>
    </location>
</feature>
<dbReference type="Gene3D" id="3.10.20.90">
    <property type="entry name" value="Phosphatidylinositol 3-kinase Catalytic Subunit, Chain A, domain 1"/>
    <property type="match status" value="1"/>
</dbReference>
<dbReference type="InterPro" id="IPR012989">
    <property type="entry name" value="SEP_domain"/>
</dbReference>
<sequence>MPNHDELVSQFTDVTGVEPERAQFYLESSAWQLEVALASFYETDEPVTLVNESVESAVQEEDIEDSSKIIVRHKESGSMDKNTAKNKSKPKPKFGTISDLQNKDSSSEEEEGQAFYAGGSEHSGQQVLGPGKKNDIISDMFKSCQEQSISIEPRTSGQQRPNTFSGTGYKLGQTNSDTEVVSGAQSNQQSNTGLITLKLWRDGFTINDREIRPYSDAENREFLAAIKRGEIPAEIRQEVQDAELRLDMEDHRHEEYVPPKTKVKAFTGKGHMLGSPSPATVGMTIPTDPADQAANESQAKKQLNLDTTKPITTIQIRLADGSSVRAQFNLTHTINDLRRYITTYPLMITLMRPQYAIRDFSLLTMYPTKELTEDKTIEETGLKNATIMQRLK</sequence>
<comment type="caution">
    <text evidence="4">The sequence shown here is derived from an EMBL/GenBank/DDBJ whole genome shotgun (WGS) entry which is preliminary data.</text>
</comment>
<dbReference type="Proteomes" id="UP000600918">
    <property type="component" value="Unassembled WGS sequence"/>
</dbReference>
<dbReference type="PROSITE" id="PS51399">
    <property type="entry name" value="SEP"/>
    <property type="match status" value="1"/>
</dbReference>
<dbReference type="GO" id="GO:0005829">
    <property type="term" value="C:cytosol"/>
    <property type="evidence" value="ECO:0007669"/>
    <property type="project" value="TreeGrafter"/>
</dbReference>
<dbReference type="FunFam" id="1.10.8.10:FF:000020">
    <property type="entry name" value="NSFL1 (p97) cofactor (p47)"/>
    <property type="match status" value="1"/>
</dbReference>
<name>A0A834JV69_VESPE</name>
<dbReference type="Pfam" id="PF08059">
    <property type="entry name" value="SEP"/>
    <property type="match status" value="1"/>
</dbReference>
<organism evidence="4 5">
    <name type="scientific">Vespula pensylvanica</name>
    <name type="common">Western yellow jacket</name>
    <name type="synonym">Wasp</name>
    <dbReference type="NCBI Taxonomy" id="30213"/>
    <lineage>
        <taxon>Eukaryota</taxon>
        <taxon>Metazoa</taxon>
        <taxon>Ecdysozoa</taxon>
        <taxon>Arthropoda</taxon>
        <taxon>Hexapoda</taxon>
        <taxon>Insecta</taxon>
        <taxon>Pterygota</taxon>
        <taxon>Neoptera</taxon>
        <taxon>Endopterygota</taxon>
        <taxon>Hymenoptera</taxon>
        <taxon>Apocrita</taxon>
        <taxon>Aculeata</taxon>
        <taxon>Vespoidea</taxon>
        <taxon>Vespidae</taxon>
        <taxon>Vespinae</taxon>
        <taxon>Vespula</taxon>
    </lineage>
</organism>
<dbReference type="GO" id="GO:0007030">
    <property type="term" value="P:Golgi organization"/>
    <property type="evidence" value="ECO:0007669"/>
    <property type="project" value="TreeGrafter"/>
</dbReference>
<dbReference type="OrthoDB" id="25887at2759"/>
<gene>
    <name evidence="4" type="ORF">H0235_016806</name>
</gene>
<feature type="domain" description="UBX" evidence="2">
    <location>
        <begin position="307"/>
        <end position="390"/>
    </location>
</feature>
<dbReference type="Gene3D" id="1.10.8.10">
    <property type="entry name" value="DNA helicase RuvA subunit, C-terminal domain"/>
    <property type="match status" value="1"/>
</dbReference>
<feature type="domain" description="SEP" evidence="3">
    <location>
        <begin position="192"/>
        <end position="257"/>
    </location>
</feature>
<dbReference type="SUPFAM" id="SSF102848">
    <property type="entry name" value="NSFL1 (p97 ATPase) cofactor p47, SEP domain"/>
    <property type="match status" value="1"/>
</dbReference>
<protein>
    <submittedName>
        <fullName evidence="4">Uncharacterized protein</fullName>
    </submittedName>
</protein>
<dbReference type="SUPFAM" id="SSF54236">
    <property type="entry name" value="Ubiquitin-like"/>
    <property type="match status" value="1"/>
</dbReference>
<dbReference type="CDD" id="cd14348">
    <property type="entry name" value="UBA_p47"/>
    <property type="match status" value="1"/>
</dbReference>
<dbReference type="GO" id="GO:0000045">
    <property type="term" value="P:autophagosome assembly"/>
    <property type="evidence" value="ECO:0007669"/>
    <property type="project" value="TreeGrafter"/>
</dbReference>
<evidence type="ECO:0000259" key="2">
    <source>
        <dbReference type="PROSITE" id="PS50033"/>
    </source>
</evidence>
<dbReference type="CDD" id="cd01770">
    <property type="entry name" value="UBX_UBXN2"/>
    <property type="match status" value="1"/>
</dbReference>
<dbReference type="Pfam" id="PF14555">
    <property type="entry name" value="UBA_4"/>
    <property type="match status" value="1"/>
</dbReference>
<feature type="region of interest" description="Disordered" evidence="1">
    <location>
        <begin position="73"/>
        <end position="134"/>
    </location>
</feature>
<dbReference type="InterPro" id="IPR009060">
    <property type="entry name" value="UBA-like_sf"/>
</dbReference>
<dbReference type="PANTHER" id="PTHR23333">
    <property type="entry name" value="UBX DOMAIN CONTAINING PROTEIN"/>
    <property type="match status" value="1"/>
</dbReference>
<dbReference type="GO" id="GO:0043161">
    <property type="term" value="P:proteasome-mediated ubiquitin-dependent protein catabolic process"/>
    <property type="evidence" value="ECO:0007669"/>
    <property type="project" value="TreeGrafter"/>
</dbReference>
<evidence type="ECO:0000313" key="4">
    <source>
        <dbReference type="EMBL" id="KAF7394211.1"/>
    </source>
</evidence>
<accession>A0A834JV69</accession>
<dbReference type="Pfam" id="PF00789">
    <property type="entry name" value="UBX"/>
    <property type="match status" value="1"/>
</dbReference>
<dbReference type="PROSITE" id="PS50033">
    <property type="entry name" value="UBX"/>
    <property type="match status" value="1"/>
</dbReference>
<evidence type="ECO:0000259" key="3">
    <source>
        <dbReference type="PROSITE" id="PS51399"/>
    </source>
</evidence>
<dbReference type="InterPro" id="IPR029071">
    <property type="entry name" value="Ubiquitin-like_domsf"/>
</dbReference>
<evidence type="ECO:0000256" key="1">
    <source>
        <dbReference type="SAM" id="MobiDB-lite"/>
    </source>
</evidence>
<dbReference type="GO" id="GO:0061025">
    <property type="term" value="P:membrane fusion"/>
    <property type="evidence" value="ECO:0007669"/>
    <property type="project" value="TreeGrafter"/>
</dbReference>
<keyword evidence="5" id="KW-1185">Reference proteome</keyword>
<dbReference type="PANTHER" id="PTHR23333:SF20">
    <property type="entry name" value="NSFL1 COFACTOR P47"/>
    <property type="match status" value="1"/>
</dbReference>
<dbReference type="InterPro" id="IPR036241">
    <property type="entry name" value="NSFL1C_SEP_dom_sf"/>
</dbReference>
<proteinExistence type="predicted"/>
<dbReference type="GO" id="GO:0031468">
    <property type="term" value="P:nuclear membrane reassembly"/>
    <property type="evidence" value="ECO:0007669"/>
    <property type="project" value="TreeGrafter"/>
</dbReference>
<evidence type="ECO:0000313" key="5">
    <source>
        <dbReference type="Proteomes" id="UP000600918"/>
    </source>
</evidence>
<reference evidence="4" key="1">
    <citation type="journal article" date="2020" name="G3 (Bethesda)">
        <title>High-Quality Assemblies for Three Invasive Social Wasps from the &lt;i&gt;Vespula&lt;/i&gt; Genus.</title>
        <authorList>
            <person name="Harrop T.W.R."/>
            <person name="Guhlin J."/>
            <person name="McLaughlin G.M."/>
            <person name="Permina E."/>
            <person name="Stockwell P."/>
            <person name="Gilligan J."/>
            <person name="Le Lec M.F."/>
            <person name="Gruber M.A.M."/>
            <person name="Quinn O."/>
            <person name="Lovegrove M."/>
            <person name="Duncan E.J."/>
            <person name="Remnant E.J."/>
            <person name="Van Eeckhoven J."/>
            <person name="Graham B."/>
            <person name="Knapp R.A."/>
            <person name="Langford K.W."/>
            <person name="Kronenberg Z."/>
            <person name="Press M.O."/>
            <person name="Eacker S.M."/>
            <person name="Wilson-Rankin E.E."/>
            <person name="Purcell J."/>
            <person name="Lester P.J."/>
            <person name="Dearden P.K."/>
        </authorList>
    </citation>
    <scope>NUCLEOTIDE SEQUENCE</scope>
    <source>
        <strain evidence="4">Volc-1</strain>
    </source>
</reference>
<dbReference type="GO" id="GO:0005634">
    <property type="term" value="C:nucleus"/>
    <property type="evidence" value="ECO:0007669"/>
    <property type="project" value="TreeGrafter"/>
</dbReference>
<dbReference type="SUPFAM" id="SSF46934">
    <property type="entry name" value="UBA-like"/>
    <property type="match status" value="1"/>
</dbReference>
<dbReference type="InterPro" id="IPR001012">
    <property type="entry name" value="UBX_dom"/>
</dbReference>
<dbReference type="Gene3D" id="3.30.420.210">
    <property type="entry name" value="SEP domain"/>
    <property type="match status" value="1"/>
</dbReference>